<organism evidence="3 4">
    <name type="scientific">Tenacibaculum vairaonense</name>
    <dbReference type="NCBI Taxonomy" id="3137860"/>
    <lineage>
        <taxon>Bacteria</taxon>
        <taxon>Pseudomonadati</taxon>
        <taxon>Bacteroidota</taxon>
        <taxon>Flavobacteriia</taxon>
        <taxon>Flavobacteriales</taxon>
        <taxon>Flavobacteriaceae</taxon>
        <taxon>Tenacibaculum</taxon>
    </lineage>
</organism>
<dbReference type="Pfam" id="PF13414">
    <property type="entry name" value="TPR_11"/>
    <property type="match status" value="1"/>
</dbReference>
<name>A0ABP1F7A1_9FLAO</name>
<dbReference type="Proteomes" id="UP001497602">
    <property type="component" value="Unassembled WGS sequence"/>
</dbReference>
<keyword evidence="2" id="KW-0732">Signal</keyword>
<feature type="repeat" description="TPR" evidence="1">
    <location>
        <begin position="197"/>
        <end position="230"/>
    </location>
</feature>
<accession>A0ABP1F7A1</accession>
<evidence type="ECO:0000313" key="4">
    <source>
        <dbReference type="Proteomes" id="UP001497602"/>
    </source>
</evidence>
<dbReference type="Pfam" id="PF13181">
    <property type="entry name" value="TPR_8"/>
    <property type="match status" value="1"/>
</dbReference>
<keyword evidence="4" id="KW-1185">Reference proteome</keyword>
<evidence type="ECO:0000256" key="1">
    <source>
        <dbReference type="PROSITE-ProRule" id="PRU00339"/>
    </source>
</evidence>
<evidence type="ECO:0000313" key="3">
    <source>
        <dbReference type="EMBL" id="CAL2106302.1"/>
    </source>
</evidence>
<dbReference type="PROSITE" id="PS50293">
    <property type="entry name" value="TPR_REGION"/>
    <property type="match status" value="1"/>
</dbReference>
<dbReference type="PANTHER" id="PTHR12558:SF13">
    <property type="entry name" value="CELL DIVISION CYCLE PROTEIN 27 HOMOLOG"/>
    <property type="match status" value="1"/>
</dbReference>
<protein>
    <submittedName>
        <fullName evidence="3">Tetratricopeptide repeat protein</fullName>
    </submittedName>
</protein>
<feature type="repeat" description="TPR" evidence="1">
    <location>
        <begin position="125"/>
        <end position="158"/>
    </location>
</feature>
<reference evidence="3 4" key="1">
    <citation type="submission" date="2024-05" db="EMBL/GenBank/DDBJ databases">
        <authorList>
            <person name="Duchaud E."/>
        </authorList>
    </citation>
    <scope>NUCLEOTIDE SEQUENCE [LARGE SCALE GENOMIC DNA]</scope>
    <source>
        <strain evidence="3">Ena-SAMPLE-TAB-13-05-2024-13:56:06:370-140305</strain>
    </source>
</reference>
<dbReference type="InterPro" id="IPR019734">
    <property type="entry name" value="TPR_rpt"/>
</dbReference>
<keyword evidence="1" id="KW-0802">TPR repeat</keyword>
<dbReference type="InterPro" id="IPR011990">
    <property type="entry name" value="TPR-like_helical_dom_sf"/>
</dbReference>
<feature type="repeat" description="TPR" evidence="1">
    <location>
        <begin position="91"/>
        <end position="124"/>
    </location>
</feature>
<dbReference type="SMART" id="SM00028">
    <property type="entry name" value="TPR"/>
    <property type="match status" value="4"/>
</dbReference>
<comment type="caution">
    <text evidence="3">The sequence shown here is derived from an EMBL/GenBank/DDBJ whole genome shotgun (WGS) entry which is preliminary data.</text>
</comment>
<dbReference type="Gene3D" id="1.25.40.10">
    <property type="entry name" value="Tetratricopeptide repeat domain"/>
    <property type="match status" value="2"/>
</dbReference>
<dbReference type="PROSITE" id="PS50005">
    <property type="entry name" value="TPR"/>
    <property type="match status" value="3"/>
</dbReference>
<gene>
    <name evidence="3" type="ORF">T190115A13A_200018</name>
</gene>
<feature type="signal peptide" evidence="2">
    <location>
        <begin position="1"/>
        <end position="24"/>
    </location>
</feature>
<dbReference type="SUPFAM" id="SSF48452">
    <property type="entry name" value="TPR-like"/>
    <property type="match status" value="1"/>
</dbReference>
<evidence type="ECO:0000256" key="2">
    <source>
        <dbReference type="SAM" id="SignalP"/>
    </source>
</evidence>
<dbReference type="EMBL" id="CAXJRC010000012">
    <property type="protein sequence ID" value="CAL2106302.1"/>
    <property type="molecule type" value="Genomic_DNA"/>
</dbReference>
<dbReference type="PANTHER" id="PTHR12558">
    <property type="entry name" value="CELL DIVISION CYCLE 16,23,27"/>
    <property type="match status" value="1"/>
</dbReference>
<feature type="chain" id="PRO_5047006611" evidence="2">
    <location>
        <begin position="25"/>
        <end position="382"/>
    </location>
</feature>
<sequence>MFPIIMKKILVTLIICLLSINSSAQEKITTELKNAYEKKKYDLIISEHSEKANEYPAKAIYYIGMAYYMKADDNNVIKLMDLSIKKDKSDPDAYFIKGMTFNYLGQLEKAVESFKKAIELDSSNTNYYSGLGDSYLNLKKYDKALNSYIKATEKTEPIERPFAMIPQIYAELNQPTKALEAFYKSKEFVSKESNSYINALYNIGLYEFLNKEFEKSEIAYKELIELAPNDYQSYAKLVQVYYSKKEYKKAEPLKEKLYEAYKKGNLKDNLKSMFCFDQFEWKGKTILAFERFAVKEGELYYKHIFYIPNEKGKTEFTIQTENSPVSEELGTGKYAVGMDKNGTHSTFGFLKENFEYDNLKNIVIKILEEQIKARASSRKGKN</sequence>
<proteinExistence type="predicted"/>